<evidence type="ECO:0000256" key="10">
    <source>
        <dbReference type="ARBA" id="ARBA00048107"/>
    </source>
</evidence>
<proteinExistence type="inferred from homology"/>
<evidence type="ECO:0000256" key="5">
    <source>
        <dbReference type="ARBA" id="ARBA00022741"/>
    </source>
</evidence>
<dbReference type="InterPro" id="IPR050543">
    <property type="entry name" value="eIF2G"/>
</dbReference>
<dbReference type="InterPro" id="IPR022424">
    <property type="entry name" value="TIF2_gsu"/>
</dbReference>
<dbReference type="InterPro" id="IPR000795">
    <property type="entry name" value="T_Tr_GTP-bd_dom"/>
</dbReference>
<dbReference type="GO" id="GO:0005525">
    <property type="term" value="F:GTP binding"/>
    <property type="evidence" value="ECO:0007669"/>
    <property type="project" value="UniProtKB-KW"/>
</dbReference>
<feature type="compositionally biased region" description="Basic and acidic residues" evidence="11">
    <location>
        <begin position="8"/>
        <end position="34"/>
    </location>
</feature>
<dbReference type="NCBIfam" id="TIGR00231">
    <property type="entry name" value="small_GTP"/>
    <property type="match status" value="1"/>
</dbReference>
<evidence type="ECO:0000313" key="14">
    <source>
        <dbReference type="Proteomes" id="UP000565078"/>
    </source>
</evidence>
<evidence type="ECO:0000256" key="3">
    <source>
        <dbReference type="ARBA" id="ARBA00022540"/>
    </source>
</evidence>
<evidence type="ECO:0000313" key="13">
    <source>
        <dbReference type="EMBL" id="HIH09152.1"/>
    </source>
</evidence>
<dbReference type="PRINTS" id="PR00315">
    <property type="entry name" value="ELONGATNFCT"/>
</dbReference>
<dbReference type="AlphaFoldDB" id="A0A7J4IUN3"/>
<organism evidence="13 14">
    <name type="scientific">Candidatus Iainarchaeum sp</name>
    <dbReference type="NCBI Taxonomy" id="3101447"/>
    <lineage>
        <taxon>Archaea</taxon>
        <taxon>Candidatus Iainarchaeota</taxon>
        <taxon>Candidatus Iainarchaeia</taxon>
        <taxon>Candidatus Iainarchaeales</taxon>
        <taxon>Candidatus Iainarchaeaceae</taxon>
        <taxon>Candidatus Iainarchaeum</taxon>
    </lineage>
</organism>
<gene>
    <name evidence="13" type="ORF">HA254_00620</name>
</gene>
<feature type="region of interest" description="Disordered" evidence="11">
    <location>
        <begin position="1"/>
        <end position="52"/>
    </location>
</feature>
<evidence type="ECO:0000256" key="11">
    <source>
        <dbReference type="SAM" id="MobiDB-lite"/>
    </source>
</evidence>
<dbReference type="Gene3D" id="3.40.50.300">
    <property type="entry name" value="P-loop containing nucleotide triphosphate hydrolases"/>
    <property type="match status" value="1"/>
</dbReference>
<comment type="caution">
    <text evidence="13">The sequence shown here is derived from an EMBL/GenBank/DDBJ whole genome shotgun (WGS) entry which is preliminary data.</text>
</comment>
<dbReference type="GO" id="GO:0003924">
    <property type="term" value="F:GTPase activity"/>
    <property type="evidence" value="ECO:0007669"/>
    <property type="project" value="InterPro"/>
</dbReference>
<dbReference type="PANTHER" id="PTHR42854">
    <property type="entry name" value="EUKARYOTIC TRANSLATION INITIATION FACTOR 2 SUBUNIT 3 FAMILY MEMBER"/>
    <property type="match status" value="1"/>
</dbReference>
<dbReference type="GO" id="GO:0003743">
    <property type="term" value="F:translation initiation factor activity"/>
    <property type="evidence" value="ECO:0007669"/>
    <property type="project" value="UniProtKB-KW"/>
</dbReference>
<dbReference type="EMBL" id="DUGC01000012">
    <property type="protein sequence ID" value="HIH09152.1"/>
    <property type="molecule type" value="Genomic_DNA"/>
</dbReference>
<dbReference type="Pfam" id="PF09173">
    <property type="entry name" value="eIF2_C"/>
    <property type="match status" value="1"/>
</dbReference>
<dbReference type="Gene3D" id="2.40.30.10">
    <property type="entry name" value="Translation factors"/>
    <property type="match status" value="2"/>
</dbReference>
<feature type="compositionally biased region" description="Basic and acidic residues" evidence="11">
    <location>
        <begin position="41"/>
        <end position="52"/>
    </location>
</feature>
<dbReference type="GO" id="GO:0005829">
    <property type="term" value="C:cytosol"/>
    <property type="evidence" value="ECO:0007669"/>
    <property type="project" value="TreeGrafter"/>
</dbReference>
<feature type="domain" description="Tr-type G" evidence="12">
    <location>
        <begin position="92"/>
        <end position="288"/>
    </location>
</feature>
<evidence type="ECO:0000256" key="9">
    <source>
        <dbReference type="ARBA" id="ARBA00023134"/>
    </source>
</evidence>
<evidence type="ECO:0000256" key="6">
    <source>
        <dbReference type="ARBA" id="ARBA00022801"/>
    </source>
</evidence>
<keyword evidence="8" id="KW-0648">Protein biosynthesis</keyword>
<dbReference type="GO" id="GO:0001731">
    <property type="term" value="P:formation of translation preinitiation complex"/>
    <property type="evidence" value="ECO:0007669"/>
    <property type="project" value="TreeGrafter"/>
</dbReference>
<reference evidence="14" key="1">
    <citation type="journal article" date="2020" name="bioRxiv">
        <title>A rank-normalized archaeal taxonomy based on genome phylogeny resolves widespread incomplete and uneven classifications.</title>
        <authorList>
            <person name="Rinke C."/>
            <person name="Chuvochina M."/>
            <person name="Mussig A.J."/>
            <person name="Chaumeil P.-A."/>
            <person name="Waite D.W."/>
            <person name="Whitman W.B."/>
            <person name="Parks D.H."/>
            <person name="Hugenholtz P."/>
        </authorList>
    </citation>
    <scope>NUCLEOTIDE SEQUENCE [LARGE SCALE GENOMIC DNA]</scope>
</reference>
<evidence type="ECO:0000256" key="7">
    <source>
        <dbReference type="ARBA" id="ARBA00022842"/>
    </source>
</evidence>
<dbReference type="SUPFAM" id="SSF50447">
    <property type="entry name" value="Translation proteins"/>
    <property type="match status" value="1"/>
</dbReference>
<comment type="similarity">
    <text evidence="1">Belongs to the TRAFAC class translation factor GTPase superfamily. Classic translation factor GTPase family. EIF2G subfamily.</text>
</comment>
<evidence type="ECO:0000256" key="2">
    <source>
        <dbReference type="ARBA" id="ARBA00011986"/>
    </source>
</evidence>
<dbReference type="GO" id="GO:0000049">
    <property type="term" value="F:tRNA binding"/>
    <property type="evidence" value="ECO:0007669"/>
    <property type="project" value="InterPro"/>
</dbReference>
<keyword evidence="3 13" id="KW-0396">Initiation factor</keyword>
<keyword evidence="7" id="KW-0460">Magnesium</keyword>
<dbReference type="GO" id="GO:0046872">
    <property type="term" value="F:metal ion binding"/>
    <property type="evidence" value="ECO:0007669"/>
    <property type="project" value="UniProtKB-KW"/>
</dbReference>
<evidence type="ECO:0000256" key="1">
    <source>
        <dbReference type="ARBA" id="ARBA00005388"/>
    </source>
</evidence>
<dbReference type="CDD" id="cd03688">
    <property type="entry name" value="eIF2_gamma_II"/>
    <property type="match status" value="1"/>
</dbReference>
<keyword evidence="5" id="KW-0547">Nucleotide-binding</keyword>
<name>A0A7J4IUN3_9ARCH</name>
<dbReference type="EC" id="3.6.5.3" evidence="2"/>
<dbReference type="InterPro" id="IPR009000">
    <property type="entry name" value="Transl_B-barrel_sf"/>
</dbReference>
<dbReference type="InterPro" id="IPR015256">
    <property type="entry name" value="eIF2g_C"/>
</dbReference>
<keyword evidence="9" id="KW-0342">GTP-binding</keyword>
<dbReference type="PROSITE" id="PS51722">
    <property type="entry name" value="G_TR_2"/>
    <property type="match status" value="1"/>
</dbReference>
<dbReference type="InterPro" id="IPR027417">
    <property type="entry name" value="P-loop_NTPase"/>
</dbReference>
<dbReference type="InterPro" id="IPR005225">
    <property type="entry name" value="Small_GTP-bd"/>
</dbReference>
<dbReference type="InterPro" id="IPR009001">
    <property type="entry name" value="Transl_elong_EF1A/Init_IF2_C"/>
</dbReference>
<keyword evidence="4" id="KW-0479">Metal-binding</keyword>
<protein>
    <recommendedName>
        <fullName evidence="2">protein-synthesizing GTPase</fullName>
        <ecNumber evidence="2">3.6.5.3</ecNumber>
    </recommendedName>
</protein>
<dbReference type="InterPro" id="IPR044127">
    <property type="entry name" value="eIF2g_dom_2"/>
</dbReference>
<dbReference type="InterPro" id="IPR044128">
    <property type="entry name" value="eIF2g_GTP-bd"/>
</dbReference>
<dbReference type="SUPFAM" id="SSF52540">
    <property type="entry name" value="P-loop containing nucleoside triphosphate hydrolases"/>
    <property type="match status" value="1"/>
</dbReference>
<dbReference type="NCBIfam" id="TIGR03680">
    <property type="entry name" value="eif2g_arch"/>
    <property type="match status" value="1"/>
</dbReference>
<dbReference type="SUPFAM" id="SSF50465">
    <property type="entry name" value="EF-Tu/eEF-1alpha/eIF2-gamma C-terminal domain"/>
    <property type="match status" value="1"/>
</dbReference>
<comment type="catalytic activity">
    <reaction evidence="10">
        <text>GTP + H2O = GDP + phosphate + H(+)</text>
        <dbReference type="Rhea" id="RHEA:19669"/>
        <dbReference type="ChEBI" id="CHEBI:15377"/>
        <dbReference type="ChEBI" id="CHEBI:15378"/>
        <dbReference type="ChEBI" id="CHEBI:37565"/>
        <dbReference type="ChEBI" id="CHEBI:43474"/>
        <dbReference type="ChEBI" id="CHEBI:58189"/>
        <dbReference type="EC" id="3.6.5.3"/>
    </reaction>
</comment>
<evidence type="ECO:0000256" key="8">
    <source>
        <dbReference type="ARBA" id="ARBA00022917"/>
    </source>
</evidence>
<evidence type="ECO:0000259" key="12">
    <source>
        <dbReference type="PROSITE" id="PS51722"/>
    </source>
</evidence>
<sequence>MAKATGAKGKDAKAAKKETAVHEKAYHGHAKDDAPAGLAGKAHEQRARHHAAVDVHAGEKLHHDEASKALHEPAKAKQESPAQPQHKEPLLQAEVNIGTIGHVDHGKTSLVASLTGKWADTHSEEIKKGISIRLGYADATFYRCPNAGGPEGYTTKSRCADGSDAIALRRVSFVDSPGHETLMATMLSGAALMDGAILVIAANEKCPQPSTAEHLMALGIVGVRNVVVAQNKIDLVDSKRAKESYAEIRAFLKQYGYEDAPIIPIAANLNVNIDLLIEAIEQHIPTPKHDTSKEFRMFVVRSFDVNKPGTKPEDIRGGVLGGSITSGMLRVGDTIEIGPGIDGKPVETKVVSLGVEGGRITQARPGGLIAVGTTLDPFYTKNDEMRGQVVGKPGTLPAPATIVRLEVKPIERLIDKGSGELKVNDFVVLAVGSSTVVGQVARQAGKDEFEMRLKSPVVIGKGERVAVSKREHTGWRLRAYGICK</sequence>
<dbReference type="CDD" id="cd01888">
    <property type="entry name" value="eIF2_gamma"/>
    <property type="match status" value="1"/>
</dbReference>
<keyword evidence="6" id="KW-0378">Hydrolase</keyword>
<evidence type="ECO:0000256" key="4">
    <source>
        <dbReference type="ARBA" id="ARBA00022723"/>
    </source>
</evidence>
<accession>A0A7J4IUN3</accession>
<dbReference type="PANTHER" id="PTHR42854:SF3">
    <property type="entry name" value="EUKARYOTIC TRANSLATION INITIATION FACTOR 2 SUBUNIT 3-RELATED"/>
    <property type="match status" value="1"/>
</dbReference>
<dbReference type="NCBIfam" id="NF003077">
    <property type="entry name" value="PRK04000.1"/>
    <property type="match status" value="1"/>
</dbReference>
<dbReference type="Proteomes" id="UP000565078">
    <property type="component" value="Unassembled WGS sequence"/>
</dbReference>
<dbReference type="Pfam" id="PF00009">
    <property type="entry name" value="GTP_EFTU"/>
    <property type="match status" value="1"/>
</dbReference>